<dbReference type="OrthoDB" id="10028556at2759"/>
<dbReference type="Gene3D" id="3.10.20.10">
    <property type="match status" value="1"/>
</dbReference>
<feature type="compositionally biased region" description="Polar residues" evidence="2">
    <location>
        <begin position="323"/>
        <end position="334"/>
    </location>
</feature>
<evidence type="ECO:0000313" key="4">
    <source>
        <dbReference type="Proteomes" id="UP001152795"/>
    </source>
</evidence>
<dbReference type="PROSITE" id="PS51135">
    <property type="entry name" value="CIDE_N"/>
    <property type="match status" value="1"/>
</dbReference>
<feature type="region of interest" description="Disordered" evidence="2">
    <location>
        <begin position="178"/>
        <end position="206"/>
    </location>
</feature>
<dbReference type="SUPFAM" id="SSF54277">
    <property type="entry name" value="CAD &amp; PB1 domains"/>
    <property type="match status" value="1"/>
</dbReference>
<proteinExistence type="predicted"/>
<feature type="compositionally biased region" description="Polar residues" evidence="2">
    <location>
        <begin position="346"/>
        <end position="359"/>
    </location>
</feature>
<reference evidence="3" key="1">
    <citation type="submission" date="2020-04" db="EMBL/GenBank/DDBJ databases">
        <authorList>
            <person name="Alioto T."/>
            <person name="Alioto T."/>
            <person name="Gomez Garrido J."/>
        </authorList>
    </citation>
    <scope>NUCLEOTIDE SEQUENCE</scope>
    <source>
        <strain evidence="3">A484AB</strain>
    </source>
</reference>
<keyword evidence="4" id="KW-1185">Reference proteome</keyword>
<dbReference type="InterPro" id="IPR038398">
    <property type="entry name" value="NCD2_sf"/>
</dbReference>
<accession>A0A6S7H1S5</accession>
<protein>
    <submittedName>
        <fullName evidence="3">Ngfi-a-binding 1-like</fullName>
    </submittedName>
</protein>
<organism evidence="3 4">
    <name type="scientific">Paramuricea clavata</name>
    <name type="common">Red gorgonian</name>
    <name type="synonym">Violescent sea-whip</name>
    <dbReference type="NCBI Taxonomy" id="317549"/>
    <lineage>
        <taxon>Eukaryota</taxon>
        <taxon>Metazoa</taxon>
        <taxon>Cnidaria</taxon>
        <taxon>Anthozoa</taxon>
        <taxon>Octocorallia</taxon>
        <taxon>Malacalcyonacea</taxon>
        <taxon>Plexauridae</taxon>
        <taxon>Paramuricea</taxon>
    </lineage>
</organism>
<dbReference type="Pfam" id="PF02017">
    <property type="entry name" value="CIDE-N"/>
    <property type="match status" value="1"/>
</dbReference>
<feature type="compositionally biased region" description="Low complexity" evidence="2">
    <location>
        <begin position="378"/>
        <end position="394"/>
    </location>
</feature>
<feature type="region of interest" description="Disordered" evidence="2">
    <location>
        <begin position="273"/>
        <end position="394"/>
    </location>
</feature>
<name>A0A6S7H1S5_PARCT</name>
<sequence>MASIFKVKDILNGQKYCVSASSLQELKDKGQTKLSLKCKPEEIKVMLEDESIIDDEEVFSSIPANTCFVLMHGESTTSRLQTEPIFHSQQRRLTLEGGRLQLRNPSEQEMSSGEGSDNINVVEKAKIYKNPKTEYEEAVNDAAVHIALQDSAALLDRGKLYKQAKENVRESGYKFKKGFSRSKSASDNSSDDGNKRAKINKEERQNEIKHIETMLTNVESQIRMKENRMEKAKSVKDFKLCDQLIGDVRALLREKRECEKQLAALKKMEEKSKWYHKRKSIKSQETLSSPPPKIKKGSDLSRFFKDHTEDAGNRDDDVMLQPDKSQQLQPNNPVSIVIDLPDDSEANTQNPDSNDSVLNTEDVDCGSSSHSGASADTILIGSPPSSPILSTQPF</sequence>
<feature type="compositionally biased region" description="Basic and acidic residues" evidence="2">
    <location>
        <begin position="192"/>
        <end position="206"/>
    </location>
</feature>
<evidence type="ECO:0000256" key="2">
    <source>
        <dbReference type="SAM" id="MobiDB-lite"/>
    </source>
</evidence>
<dbReference type="Gene3D" id="1.20.120.2010">
    <property type="entry name" value="NAB conserved domain 2"/>
    <property type="match status" value="1"/>
</dbReference>
<comment type="caution">
    <text evidence="3">The sequence shown here is derived from an EMBL/GenBank/DDBJ whole genome shotgun (WGS) entry which is preliminary data.</text>
</comment>
<dbReference type="EMBL" id="CACRXK020002875">
    <property type="protein sequence ID" value="CAB3996476.1"/>
    <property type="molecule type" value="Genomic_DNA"/>
</dbReference>
<evidence type="ECO:0000313" key="3">
    <source>
        <dbReference type="EMBL" id="CAB3996476.1"/>
    </source>
</evidence>
<dbReference type="GO" id="GO:0006915">
    <property type="term" value="P:apoptotic process"/>
    <property type="evidence" value="ECO:0007669"/>
    <property type="project" value="UniProtKB-UniRule"/>
</dbReference>
<dbReference type="InterPro" id="IPR003508">
    <property type="entry name" value="CIDE-N_dom"/>
</dbReference>
<keyword evidence="1" id="KW-0053">Apoptosis</keyword>
<dbReference type="Proteomes" id="UP001152795">
    <property type="component" value="Unassembled WGS sequence"/>
</dbReference>
<dbReference type="SMART" id="SM00266">
    <property type="entry name" value="CAD"/>
    <property type="match status" value="1"/>
</dbReference>
<feature type="compositionally biased region" description="Basic and acidic residues" evidence="2">
    <location>
        <begin position="296"/>
        <end position="317"/>
    </location>
</feature>
<evidence type="ECO:0000256" key="1">
    <source>
        <dbReference type="ARBA" id="ARBA00022703"/>
    </source>
</evidence>
<gene>
    <name evidence="3" type="ORF">PACLA_8A075935</name>
</gene>
<dbReference type="AlphaFoldDB" id="A0A6S7H1S5"/>